<dbReference type="Proteomes" id="UP000600214">
    <property type="component" value="Unassembled WGS sequence"/>
</dbReference>
<proteinExistence type="predicted"/>
<feature type="transmembrane region" description="Helical" evidence="1">
    <location>
        <begin position="53"/>
        <end position="73"/>
    </location>
</feature>
<dbReference type="RefSeq" id="WP_188939345.1">
    <property type="nucleotide sequence ID" value="NZ_BMIA01000009.1"/>
</dbReference>
<accession>A0ABQ1ZC45</accession>
<evidence type="ECO:0000256" key="1">
    <source>
        <dbReference type="SAM" id="Phobius"/>
    </source>
</evidence>
<dbReference type="EMBL" id="BMIA01000009">
    <property type="protein sequence ID" value="GGH55654.1"/>
    <property type="molecule type" value="Genomic_DNA"/>
</dbReference>
<evidence type="ECO:0000313" key="3">
    <source>
        <dbReference type="Proteomes" id="UP000600214"/>
    </source>
</evidence>
<feature type="transmembrane region" description="Helical" evidence="1">
    <location>
        <begin position="85"/>
        <end position="107"/>
    </location>
</feature>
<keyword evidence="1" id="KW-0812">Transmembrane</keyword>
<evidence type="ECO:0000313" key="2">
    <source>
        <dbReference type="EMBL" id="GGH55654.1"/>
    </source>
</evidence>
<feature type="transmembrane region" description="Helical" evidence="1">
    <location>
        <begin position="21"/>
        <end position="41"/>
    </location>
</feature>
<protein>
    <submittedName>
        <fullName evidence="2">Uncharacterized protein</fullName>
    </submittedName>
</protein>
<sequence>MKNDQDSKRLKNDSKSQTKRVYQVSIYALGLVLLTLIFSVLGILPNRVLTGKILQLAVALNLLYLSIVIYQAGNKGLYGRALMPVVYLIAGWLAVAVAVKLMVAGSISL</sequence>
<keyword evidence="1" id="KW-1133">Transmembrane helix</keyword>
<comment type="caution">
    <text evidence="2">The sequence shown here is derived from an EMBL/GenBank/DDBJ whole genome shotgun (WGS) entry which is preliminary data.</text>
</comment>
<keyword evidence="3" id="KW-1185">Reference proteome</keyword>
<organism evidence="2 3">
    <name type="scientific">Dyadobacter endophyticus</name>
    <dbReference type="NCBI Taxonomy" id="1749036"/>
    <lineage>
        <taxon>Bacteria</taxon>
        <taxon>Pseudomonadati</taxon>
        <taxon>Bacteroidota</taxon>
        <taxon>Cytophagia</taxon>
        <taxon>Cytophagales</taxon>
        <taxon>Spirosomataceae</taxon>
        <taxon>Dyadobacter</taxon>
    </lineage>
</organism>
<name>A0ABQ1ZC45_9BACT</name>
<reference evidence="3" key="1">
    <citation type="journal article" date="2019" name="Int. J. Syst. Evol. Microbiol.">
        <title>The Global Catalogue of Microorganisms (GCM) 10K type strain sequencing project: providing services to taxonomists for standard genome sequencing and annotation.</title>
        <authorList>
            <consortium name="The Broad Institute Genomics Platform"/>
            <consortium name="The Broad Institute Genome Sequencing Center for Infectious Disease"/>
            <person name="Wu L."/>
            <person name="Ma J."/>
        </authorList>
    </citation>
    <scope>NUCLEOTIDE SEQUENCE [LARGE SCALE GENOMIC DNA]</scope>
    <source>
        <strain evidence="3">CGMCC 1.15288</strain>
    </source>
</reference>
<gene>
    <name evidence="2" type="ORF">GCM10007423_63420</name>
</gene>
<keyword evidence="1" id="KW-0472">Membrane</keyword>